<sequence>MVRGLDLFRDWFAAYTDQYLLIGGTAASLTMEDAGLTYRATKDLDIVLHVEVLTPAFGEAFWRFVNAGGYQLQQVSDTGQPKFYRFQKPTDVRYPAMIELFARAPDGLTPAEGSQLTPIPLDEAVSSLSAILLDETYYAFILAGRREMGGLSWVGEDRLIPLKAIAWLDLKARKDQGAAIDARDIRKHLNDVLRLSQLLAPTTRIPLDPKIGTDLARFLAEVAADTSIDPQALQLGKISVAELVARIAQAYGLQAPV</sequence>
<comment type="caution">
    <text evidence="1">The sequence shown here is derived from an EMBL/GenBank/DDBJ whole genome shotgun (WGS) entry which is preliminary data.</text>
</comment>
<evidence type="ECO:0008006" key="3">
    <source>
        <dbReference type="Google" id="ProtNLM"/>
    </source>
</evidence>
<organism evidence="1 2">
    <name type="scientific">Hydrogenophaga laconesensis</name>
    <dbReference type="NCBI Taxonomy" id="1805971"/>
    <lineage>
        <taxon>Bacteria</taxon>
        <taxon>Pseudomonadati</taxon>
        <taxon>Pseudomonadota</taxon>
        <taxon>Betaproteobacteria</taxon>
        <taxon>Burkholderiales</taxon>
        <taxon>Comamonadaceae</taxon>
        <taxon>Hydrogenophaga</taxon>
    </lineage>
</organism>
<evidence type="ECO:0000313" key="2">
    <source>
        <dbReference type="Proteomes" id="UP001265550"/>
    </source>
</evidence>
<proteinExistence type="predicted"/>
<name>A0ABU1VFR8_9BURK</name>
<keyword evidence="2" id="KW-1185">Reference proteome</keyword>
<accession>A0ABU1VFR8</accession>
<evidence type="ECO:0000313" key="1">
    <source>
        <dbReference type="EMBL" id="MDR7096170.1"/>
    </source>
</evidence>
<gene>
    <name evidence="1" type="ORF">J2X09_003925</name>
</gene>
<dbReference type="EMBL" id="JAVDWE010000012">
    <property type="protein sequence ID" value="MDR7096170.1"/>
    <property type="molecule type" value="Genomic_DNA"/>
</dbReference>
<dbReference type="Proteomes" id="UP001265550">
    <property type="component" value="Unassembled WGS sequence"/>
</dbReference>
<dbReference type="RefSeq" id="WP_310309070.1">
    <property type="nucleotide sequence ID" value="NZ_JAVDWE010000012.1"/>
</dbReference>
<reference evidence="1 2" key="1">
    <citation type="submission" date="2023-07" db="EMBL/GenBank/DDBJ databases">
        <title>Sorghum-associated microbial communities from plants grown in Nebraska, USA.</title>
        <authorList>
            <person name="Schachtman D."/>
        </authorList>
    </citation>
    <scope>NUCLEOTIDE SEQUENCE [LARGE SCALE GENOMIC DNA]</scope>
    <source>
        <strain evidence="1 2">BE240</strain>
    </source>
</reference>
<protein>
    <recommendedName>
        <fullName evidence="3">Nucleotidyl transferase AbiEii toxin, Type IV TA system</fullName>
    </recommendedName>
</protein>